<feature type="active site" evidence="3">
    <location>
        <position position="192"/>
    </location>
</feature>
<keyword evidence="6" id="KW-1185">Reference proteome</keyword>
<dbReference type="Proteomes" id="UP000008912">
    <property type="component" value="Unassembled WGS sequence"/>
</dbReference>
<dbReference type="GeneID" id="100480950"/>
<dbReference type="InterPro" id="IPR029058">
    <property type="entry name" value="AB_hydrolase_fold"/>
</dbReference>
<dbReference type="InterPro" id="IPR017157">
    <property type="entry name" value="Arylacetamide_deacetylase"/>
</dbReference>
<name>A0A7N5JQB1_AILME</name>
<keyword evidence="2" id="KW-0378">Hydrolase</keyword>
<feature type="active site" evidence="3">
    <location>
        <position position="376"/>
    </location>
</feature>
<protein>
    <submittedName>
        <fullName evidence="5">Arylacetamide deacetylase like 3</fullName>
    </submittedName>
</protein>
<dbReference type="InterPro" id="IPR013094">
    <property type="entry name" value="AB_hydrolase_3"/>
</dbReference>
<comment type="similarity">
    <text evidence="1">Belongs to the 'GDXG' lipolytic enzyme family.</text>
</comment>
<reference evidence="5 6" key="1">
    <citation type="journal article" date="2010" name="Nature">
        <title>The sequence and de novo assembly of the giant panda genome.</title>
        <authorList>
            <person name="Li R."/>
            <person name="Fan W."/>
            <person name="Tian G."/>
            <person name="Zhu H."/>
            <person name="He L."/>
            <person name="Cai J."/>
            <person name="Huang Q."/>
            <person name="Cai Q."/>
            <person name="Li B."/>
            <person name="Bai Y."/>
            <person name="Zhang Z."/>
            <person name="Zhang Y."/>
            <person name="Wang W."/>
            <person name="Li J."/>
            <person name="Wei F."/>
            <person name="Li H."/>
            <person name="Jian M."/>
            <person name="Li J."/>
            <person name="Zhang Z."/>
            <person name="Nielsen R."/>
            <person name="Li D."/>
            <person name="Gu W."/>
            <person name="Yang Z."/>
            <person name="Xuan Z."/>
            <person name="Ryder O.A."/>
            <person name="Leung F.C."/>
            <person name="Zhou Y."/>
            <person name="Cao J."/>
            <person name="Sun X."/>
            <person name="Fu Y."/>
            <person name="Fang X."/>
            <person name="Guo X."/>
            <person name="Wang B."/>
            <person name="Hou R."/>
            <person name="Shen F."/>
            <person name="Mu B."/>
            <person name="Ni P."/>
            <person name="Lin R."/>
            <person name="Qian W."/>
            <person name="Wang G."/>
            <person name="Yu C."/>
            <person name="Nie W."/>
            <person name="Wang J."/>
            <person name="Wu Z."/>
            <person name="Liang H."/>
            <person name="Min J."/>
            <person name="Wu Q."/>
            <person name="Cheng S."/>
            <person name="Ruan J."/>
            <person name="Wang M."/>
            <person name="Shi Z."/>
            <person name="Wen M."/>
            <person name="Liu B."/>
            <person name="Ren X."/>
            <person name="Zheng H."/>
            <person name="Dong D."/>
            <person name="Cook K."/>
            <person name="Shan G."/>
            <person name="Zhang H."/>
            <person name="Kosiol C."/>
            <person name="Xie X."/>
            <person name="Lu Z."/>
            <person name="Zheng H."/>
            <person name="Li Y."/>
            <person name="Steiner C.C."/>
            <person name="Lam T.T."/>
            <person name="Lin S."/>
            <person name="Zhang Q."/>
            <person name="Li G."/>
            <person name="Tian J."/>
            <person name="Gong T."/>
            <person name="Liu H."/>
            <person name="Zhang D."/>
            <person name="Fang L."/>
            <person name="Ye C."/>
            <person name="Zhang J."/>
            <person name="Hu W."/>
            <person name="Xu A."/>
            <person name="Ren Y."/>
            <person name="Zhang G."/>
            <person name="Bruford M.W."/>
            <person name="Li Q."/>
            <person name="Ma L."/>
            <person name="Guo Y."/>
            <person name="An N."/>
            <person name="Hu Y."/>
            <person name="Zheng Y."/>
            <person name="Shi Y."/>
            <person name="Li Z."/>
            <person name="Liu Q."/>
            <person name="Chen Y."/>
            <person name="Zhao J."/>
            <person name="Qu N."/>
            <person name="Zhao S."/>
            <person name="Tian F."/>
            <person name="Wang X."/>
            <person name="Wang H."/>
            <person name="Xu L."/>
            <person name="Liu X."/>
            <person name="Vinar T."/>
            <person name="Wang Y."/>
            <person name="Lam T.W."/>
            <person name="Yiu S.M."/>
            <person name="Liu S."/>
            <person name="Zhang H."/>
            <person name="Li D."/>
            <person name="Huang Y."/>
            <person name="Wang X."/>
            <person name="Yang G."/>
            <person name="Jiang Z."/>
            <person name="Wang J."/>
            <person name="Qin N."/>
            <person name="Li L."/>
            <person name="Li J."/>
            <person name="Bolund L."/>
            <person name="Kristiansen K."/>
            <person name="Wong G.K."/>
            <person name="Olson M."/>
            <person name="Zhang X."/>
            <person name="Li S."/>
            <person name="Yang H."/>
            <person name="Wang J."/>
            <person name="Wang J."/>
        </authorList>
    </citation>
    <scope>NUCLEOTIDE SEQUENCE [LARGE SCALE GENOMIC DNA]</scope>
</reference>
<dbReference type="PIRSF" id="PIRSF037251">
    <property type="entry name" value="Arylacetamide_deacetylase"/>
    <property type="match status" value="1"/>
</dbReference>
<reference evidence="5" key="2">
    <citation type="submission" date="2025-08" db="UniProtKB">
        <authorList>
            <consortium name="Ensembl"/>
        </authorList>
    </citation>
    <scope>IDENTIFICATION</scope>
</reference>
<evidence type="ECO:0000256" key="3">
    <source>
        <dbReference type="PIRSR" id="PIRSR037251-1"/>
    </source>
</evidence>
<evidence type="ECO:0000256" key="1">
    <source>
        <dbReference type="ARBA" id="ARBA00010515"/>
    </source>
</evidence>
<accession>A0A7N5JQB1</accession>
<dbReference type="OrthoDB" id="408631at2759"/>
<evidence type="ECO:0000256" key="2">
    <source>
        <dbReference type="ARBA" id="ARBA00022801"/>
    </source>
</evidence>
<dbReference type="Gene3D" id="3.40.50.1820">
    <property type="entry name" value="alpha/beta hydrolase"/>
    <property type="match status" value="1"/>
</dbReference>
<sequence length="406" mass="45591">MVALLLLLQAACVFSVGVGLWVIGSHFFTADIPAAVGHPVKLRVLHCVFQLLLTWGMIFEKLGICSMPRFVRFMHDLVPLKEDPDVVVTDLCYGTIPVKLYQPKVFSCTPRLGIVFYHGGGMLIGSLRTHNAICCHLSKKSDSVVLAVGYRKLPQHKFPVALRDCVVATTHFLKSLNKYGVDPDRVVVCGDSVGGGMATVICQRYLGCPDLPKIRAQILIYASLQAVDFQLPSYQQNKNVPLASRDFAFYCWSTVLDIKPSWKSTIMKGAHLPAEFWKKYRKWLGAENIPERFKKRPYQPKTSEPLNESAYLETSLALDSMNSPLIAEDEVVSQLPETFIVSCEYDLLRDDSLLYKKRLEDLGVPVTWHHMEDGFHGVLSTLDMGCLHFPCSKRILDAMVHFLKGL</sequence>
<dbReference type="KEGG" id="aml:100480950"/>
<feature type="active site" evidence="3">
    <location>
        <position position="346"/>
    </location>
</feature>
<dbReference type="CTD" id="126767"/>
<dbReference type="GO" id="GO:0052689">
    <property type="term" value="F:carboxylic ester hydrolase activity"/>
    <property type="evidence" value="ECO:0007669"/>
    <property type="project" value="InterPro"/>
</dbReference>
<dbReference type="GO" id="GO:0016020">
    <property type="term" value="C:membrane"/>
    <property type="evidence" value="ECO:0007669"/>
    <property type="project" value="InterPro"/>
</dbReference>
<gene>
    <name evidence="5" type="primary">AADACL3</name>
</gene>
<dbReference type="InParanoid" id="A0A7N5JQB1"/>
<dbReference type="Ensembl" id="ENSAMET00000033014.1">
    <property type="protein sequence ID" value="ENSAMEP00000028714.1"/>
    <property type="gene ID" value="ENSAMEG00000030191.1"/>
</dbReference>
<dbReference type="GeneTree" id="ENSGT00940000162160"/>
<dbReference type="PANTHER" id="PTHR48081">
    <property type="entry name" value="AB HYDROLASE SUPERFAMILY PROTEIN C4A8.06C"/>
    <property type="match status" value="1"/>
</dbReference>
<feature type="domain" description="Alpha/beta hydrolase fold-3" evidence="4">
    <location>
        <begin position="114"/>
        <end position="259"/>
    </location>
</feature>
<dbReference type="RefSeq" id="XP_002925630.1">
    <property type="nucleotide sequence ID" value="XM_002925584.4"/>
</dbReference>
<feature type="domain" description="Alpha/beta hydrolase fold-3" evidence="4">
    <location>
        <begin position="307"/>
        <end position="379"/>
    </location>
</feature>
<reference evidence="5" key="3">
    <citation type="submission" date="2025-09" db="UniProtKB">
        <authorList>
            <consortium name="Ensembl"/>
        </authorList>
    </citation>
    <scope>IDENTIFICATION</scope>
</reference>
<proteinExistence type="inferred from homology"/>
<dbReference type="Pfam" id="PF07859">
    <property type="entry name" value="Abhydrolase_3"/>
    <property type="match status" value="2"/>
</dbReference>
<dbReference type="SUPFAM" id="SSF53474">
    <property type="entry name" value="alpha/beta-Hydrolases"/>
    <property type="match status" value="1"/>
</dbReference>
<dbReference type="AlphaFoldDB" id="A0A7N5JQB1"/>
<evidence type="ECO:0000313" key="5">
    <source>
        <dbReference type="Ensembl" id="ENSAMEP00000028714.1"/>
    </source>
</evidence>
<dbReference type="PANTHER" id="PTHR48081:SF32">
    <property type="entry name" value="ALPHA_BETA HYDROLASE FOLD-3 DOMAIN-CONTAINING PROTEIN"/>
    <property type="match status" value="1"/>
</dbReference>
<evidence type="ECO:0000313" key="6">
    <source>
        <dbReference type="Proteomes" id="UP000008912"/>
    </source>
</evidence>
<organism evidence="5 6">
    <name type="scientific">Ailuropoda melanoleuca</name>
    <name type="common">Giant panda</name>
    <dbReference type="NCBI Taxonomy" id="9646"/>
    <lineage>
        <taxon>Eukaryota</taxon>
        <taxon>Metazoa</taxon>
        <taxon>Chordata</taxon>
        <taxon>Craniata</taxon>
        <taxon>Vertebrata</taxon>
        <taxon>Euteleostomi</taxon>
        <taxon>Mammalia</taxon>
        <taxon>Eutheria</taxon>
        <taxon>Laurasiatheria</taxon>
        <taxon>Carnivora</taxon>
        <taxon>Caniformia</taxon>
        <taxon>Ursidae</taxon>
        <taxon>Ailuropoda</taxon>
    </lineage>
</organism>
<dbReference type="InterPro" id="IPR050300">
    <property type="entry name" value="GDXG_lipolytic_enzyme"/>
</dbReference>
<evidence type="ECO:0000259" key="4">
    <source>
        <dbReference type="Pfam" id="PF07859"/>
    </source>
</evidence>